<comment type="similarity">
    <text evidence="2">Belongs to the DODA-type extradiol aromatic ring-opening dioxygenase family.</text>
</comment>
<geneLocation type="plasmid" evidence="8 9">
    <name>p1536_2</name>
</geneLocation>
<dbReference type="PANTHER" id="PTHR30096">
    <property type="entry name" value="4,5-DOPA DIOXYGENASE EXTRADIOL-LIKE PROTEIN"/>
    <property type="match status" value="1"/>
</dbReference>
<name>A0ABY5MRK6_9HYPH</name>
<comment type="cofactor">
    <cofactor evidence="1">
        <name>Zn(2+)</name>
        <dbReference type="ChEBI" id="CHEBI:29105"/>
    </cofactor>
</comment>
<protein>
    <submittedName>
        <fullName evidence="8">4,5-DOPA dioxygenase extradiol</fullName>
        <ecNumber evidence="8">1.13.11.29</ecNumber>
    </submittedName>
</protein>
<organism evidence="8 9">
    <name type="scientific">Nitratireductor thuwali</name>
    <dbReference type="NCBI Taxonomy" id="2267699"/>
    <lineage>
        <taxon>Bacteria</taxon>
        <taxon>Pseudomonadati</taxon>
        <taxon>Pseudomonadota</taxon>
        <taxon>Alphaproteobacteria</taxon>
        <taxon>Hyphomicrobiales</taxon>
        <taxon>Phyllobacteriaceae</taxon>
        <taxon>Nitratireductor</taxon>
    </lineage>
</organism>
<accession>A0ABY5MRK6</accession>
<feature type="compositionally biased region" description="Basic residues" evidence="6">
    <location>
        <begin position="158"/>
        <end position="170"/>
    </location>
</feature>
<keyword evidence="8" id="KW-0223">Dioxygenase</keyword>
<feature type="compositionally biased region" description="Polar residues" evidence="6">
    <location>
        <begin position="217"/>
        <end position="229"/>
    </location>
</feature>
<dbReference type="Pfam" id="PF02900">
    <property type="entry name" value="LigB"/>
    <property type="match status" value="1"/>
</dbReference>
<dbReference type="EMBL" id="CP030943">
    <property type="protein sequence ID" value="UUP19944.1"/>
    <property type="molecule type" value="Genomic_DNA"/>
</dbReference>
<dbReference type="Gene3D" id="3.40.830.10">
    <property type="entry name" value="LigB-like"/>
    <property type="match status" value="1"/>
</dbReference>
<evidence type="ECO:0000256" key="5">
    <source>
        <dbReference type="ARBA" id="ARBA00023002"/>
    </source>
</evidence>
<evidence type="ECO:0000256" key="6">
    <source>
        <dbReference type="SAM" id="MobiDB-lite"/>
    </source>
</evidence>
<keyword evidence="8" id="KW-0614">Plasmid</keyword>
<dbReference type="SUPFAM" id="SSF53213">
    <property type="entry name" value="LigB-like"/>
    <property type="match status" value="1"/>
</dbReference>
<dbReference type="InterPro" id="IPR004183">
    <property type="entry name" value="Xdiol_dOase_suB"/>
</dbReference>
<keyword evidence="3" id="KW-0479">Metal-binding</keyword>
<keyword evidence="5 8" id="KW-0560">Oxidoreductase</keyword>
<dbReference type="PANTHER" id="PTHR30096:SF0">
    <property type="entry name" value="4,5-DOPA DIOXYGENASE EXTRADIOL-LIKE PROTEIN"/>
    <property type="match status" value="1"/>
</dbReference>
<evidence type="ECO:0000313" key="9">
    <source>
        <dbReference type="Proteomes" id="UP001342418"/>
    </source>
</evidence>
<proteinExistence type="inferred from homology"/>
<reference evidence="8 9" key="1">
    <citation type="submission" date="2018-07" db="EMBL/GenBank/DDBJ databases">
        <title>Genome sequence of Nitratireductor thuwali#1536.</title>
        <authorList>
            <person name="Michoud G."/>
            <person name="Merlino G."/>
            <person name="Sefrji F.O."/>
            <person name="Daffonchio D."/>
        </authorList>
    </citation>
    <scope>NUCLEOTIDE SEQUENCE [LARGE SCALE GENOMIC DNA]</scope>
    <source>
        <strain evidence="8 9">Nit1536</strain>
        <plasmid evidence="8 9">p1536_2</plasmid>
    </source>
</reference>
<dbReference type="CDD" id="cd07363">
    <property type="entry name" value="45_DOPA_Dioxygenase"/>
    <property type="match status" value="1"/>
</dbReference>
<evidence type="ECO:0000256" key="2">
    <source>
        <dbReference type="ARBA" id="ARBA00007581"/>
    </source>
</evidence>
<dbReference type="GO" id="GO:0050297">
    <property type="term" value="F:stizolobate synthase activity"/>
    <property type="evidence" value="ECO:0007669"/>
    <property type="project" value="UniProtKB-EC"/>
</dbReference>
<dbReference type="EC" id="1.13.11.29" evidence="8"/>
<evidence type="ECO:0000256" key="1">
    <source>
        <dbReference type="ARBA" id="ARBA00001947"/>
    </source>
</evidence>
<sequence>MARMPTVFIPHGGGPCFFMDWNPPDEWDRHRQFLRSLTGTLPERPKALLVISGHWEERAFTVQTNPAPPLLFDYGGFPPHTYELSWPAPGDPVLADRVHHLIRAAGLPAAKDTARGFDHGAFVPLKVAFPDADVPCACQRSRSRTPYRAGSSLGAPARRGRADHRQRQHLSQHGCDDAQPAPRTTGGHCRRHVRRLTDRGGDLPGCRGTKPQADALVQSTRRARCTSQRRAPDPAACRSRRGGCRYRPEDPGRSRSWCRRKRLSVRLTEKRSTTQCPTPPKAPSS</sequence>
<feature type="domain" description="Extradiol ring-cleavage dioxygenase class III enzyme subunit B" evidence="7">
    <location>
        <begin position="29"/>
        <end position="135"/>
    </location>
</feature>
<evidence type="ECO:0000259" key="7">
    <source>
        <dbReference type="Pfam" id="PF02900"/>
    </source>
</evidence>
<gene>
    <name evidence="8" type="primary">ygiD</name>
    <name evidence="8" type="ORF">NTH_04459</name>
</gene>
<keyword evidence="9" id="KW-1185">Reference proteome</keyword>
<evidence type="ECO:0000313" key="8">
    <source>
        <dbReference type="EMBL" id="UUP19944.1"/>
    </source>
</evidence>
<evidence type="ECO:0000256" key="3">
    <source>
        <dbReference type="ARBA" id="ARBA00022723"/>
    </source>
</evidence>
<evidence type="ECO:0000256" key="4">
    <source>
        <dbReference type="ARBA" id="ARBA00022833"/>
    </source>
</evidence>
<dbReference type="InterPro" id="IPR014436">
    <property type="entry name" value="Extradiol_dOase_DODA"/>
</dbReference>
<feature type="region of interest" description="Disordered" evidence="6">
    <location>
        <begin position="144"/>
        <end position="241"/>
    </location>
</feature>
<dbReference type="Proteomes" id="UP001342418">
    <property type="component" value="Plasmid p1536_2"/>
</dbReference>
<keyword evidence="4" id="KW-0862">Zinc</keyword>